<dbReference type="InterPro" id="IPR000336">
    <property type="entry name" value="Flavivir/Alphavir_Ig-like_sf"/>
</dbReference>
<dbReference type="InterPro" id="IPR003599">
    <property type="entry name" value="Ig_sub"/>
</dbReference>
<keyword evidence="5" id="KW-1185">Reference proteome</keyword>
<proteinExistence type="predicted"/>
<gene>
    <name evidence="4" type="ORF">GETHLI_32410</name>
</gene>
<dbReference type="InterPro" id="IPR036179">
    <property type="entry name" value="Ig-like_dom_sf"/>
</dbReference>
<dbReference type="InterPro" id="IPR001258">
    <property type="entry name" value="NHL_repeat"/>
</dbReference>
<feature type="domain" description="Ig-like" evidence="3">
    <location>
        <begin position="65"/>
        <end position="145"/>
    </location>
</feature>
<dbReference type="SUPFAM" id="SSF48726">
    <property type="entry name" value="Immunoglobulin"/>
    <property type="match status" value="1"/>
</dbReference>
<evidence type="ECO:0000259" key="3">
    <source>
        <dbReference type="PROSITE" id="PS50835"/>
    </source>
</evidence>
<sequence length="466" mass="47133">MFQEFPAPGGRLEPMRPQANSGRAARWMRMSRRLVLPLLLLSLPLGLGLGCSHHHDTSSDPGTPPAITTNPTSVEIVSGRQVSFTVTATGEATLRYQWAKDGVNILGAINSTYTIYNPKGSDSGSYTVTVTNPNGTATSTAATLKVDVALPFNTPTGIAADAAGNLYVSDSADHTIWKVSPTRQMTLLAGGSGLPGSNDGLGGLARFNTPGGLALDPAGNLLVADTGNHTIRRIAPDGTVTTVAGTAGAPGSADGLGAAARFYAPSGLAVNATGQVYIADSLNHTVRLMATDGTVSTYAGLAGLPGQTDGARASAQFNQPNGLALAADGTLYIADFGNSVIRAISPGGTTSLFSGKYNNRGYLDGSATTAMFSQPVGLALDAASGTLYVADSSNHAIRKVSATGTVSLLAGSGTLGNQDGQGSAGLFNLPCGLAVTPGGSLAIADTDNHLLRNVTSAGLVSTYLVP</sequence>
<reference evidence="4 5" key="1">
    <citation type="journal article" date="2023" name="Antonie Van Leeuwenhoek">
        <title>Mesoterricola silvestris gen. nov., sp. nov., Mesoterricola sediminis sp. nov., Geothrix oryzae sp. nov., Geothrix edaphica sp. nov., Geothrix rubra sp. nov., and Geothrix limicola sp. nov., six novel members of Acidobacteriota isolated from soils.</title>
        <authorList>
            <person name="Itoh H."/>
            <person name="Sugisawa Y."/>
            <person name="Mise K."/>
            <person name="Xu Z."/>
            <person name="Kuniyasu M."/>
            <person name="Ushijima N."/>
            <person name="Kawano K."/>
            <person name="Kobayashi E."/>
            <person name="Shiratori Y."/>
            <person name="Masuda Y."/>
            <person name="Senoo K."/>
        </authorList>
    </citation>
    <scope>NUCLEOTIDE SEQUENCE [LARGE SCALE GENOMIC DNA]</scope>
    <source>
        <strain evidence="4 5">Red804</strain>
    </source>
</reference>
<protein>
    <recommendedName>
        <fullName evidence="3">Ig-like domain-containing protein</fullName>
    </recommendedName>
</protein>
<dbReference type="PANTHER" id="PTHR13833">
    <property type="match status" value="1"/>
</dbReference>
<dbReference type="Gene3D" id="2.120.10.30">
    <property type="entry name" value="TolB, C-terminal domain"/>
    <property type="match status" value="3"/>
</dbReference>
<dbReference type="SMART" id="SM00409">
    <property type="entry name" value="IG"/>
    <property type="match status" value="1"/>
</dbReference>
<feature type="repeat" description="NHL" evidence="2">
    <location>
        <begin position="372"/>
        <end position="403"/>
    </location>
</feature>
<dbReference type="PROSITE" id="PS51125">
    <property type="entry name" value="NHL"/>
    <property type="match status" value="3"/>
</dbReference>
<dbReference type="InterPro" id="IPR011042">
    <property type="entry name" value="6-blade_b-propeller_TolB-like"/>
</dbReference>
<dbReference type="PROSITE" id="PS50835">
    <property type="entry name" value="IG_LIKE"/>
    <property type="match status" value="1"/>
</dbReference>
<name>A0ABQ5QIQ3_9BACT</name>
<dbReference type="EMBL" id="BSDE01000008">
    <property type="protein sequence ID" value="GLH74739.1"/>
    <property type="molecule type" value="Genomic_DNA"/>
</dbReference>
<accession>A0ABQ5QIQ3</accession>
<dbReference type="Proteomes" id="UP001165069">
    <property type="component" value="Unassembled WGS sequence"/>
</dbReference>
<dbReference type="Pfam" id="PF01436">
    <property type="entry name" value="NHL"/>
    <property type="match status" value="5"/>
</dbReference>
<dbReference type="Pfam" id="PF13927">
    <property type="entry name" value="Ig_3"/>
    <property type="match status" value="1"/>
</dbReference>
<dbReference type="Gene3D" id="2.60.40.350">
    <property type="match status" value="1"/>
</dbReference>
<evidence type="ECO:0000313" key="4">
    <source>
        <dbReference type="EMBL" id="GLH74739.1"/>
    </source>
</evidence>
<evidence type="ECO:0000256" key="1">
    <source>
        <dbReference type="ARBA" id="ARBA00022737"/>
    </source>
</evidence>
<feature type="repeat" description="NHL" evidence="2">
    <location>
        <begin position="262"/>
        <end position="292"/>
    </location>
</feature>
<evidence type="ECO:0000313" key="5">
    <source>
        <dbReference type="Proteomes" id="UP001165069"/>
    </source>
</evidence>
<dbReference type="PANTHER" id="PTHR13833:SF71">
    <property type="entry name" value="NHL DOMAIN-CONTAINING PROTEIN"/>
    <property type="match status" value="1"/>
</dbReference>
<keyword evidence="1" id="KW-0677">Repeat</keyword>
<dbReference type="InterPro" id="IPR007110">
    <property type="entry name" value="Ig-like_dom"/>
</dbReference>
<dbReference type="CDD" id="cd14953">
    <property type="entry name" value="NHL_like_1"/>
    <property type="match status" value="1"/>
</dbReference>
<comment type="caution">
    <text evidence="4">The sequence shown here is derived from an EMBL/GenBank/DDBJ whole genome shotgun (WGS) entry which is preliminary data.</text>
</comment>
<evidence type="ECO:0000256" key="2">
    <source>
        <dbReference type="PROSITE-ProRule" id="PRU00504"/>
    </source>
</evidence>
<organism evidence="4 5">
    <name type="scientific">Geothrix limicola</name>
    <dbReference type="NCBI Taxonomy" id="2927978"/>
    <lineage>
        <taxon>Bacteria</taxon>
        <taxon>Pseudomonadati</taxon>
        <taxon>Acidobacteriota</taxon>
        <taxon>Holophagae</taxon>
        <taxon>Holophagales</taxon>
        <taxon>Holophagaceae</taxon>
        <taxon>Geothrix</taxon>
    </lineage>
</organism>
<dbReference type="SUPFAM" id="SSF63829">
    <property type="entry name" value="Calcium-dependent phosphotriesterase"/>
    <property type="match status" value="1"/>
</dbReference>
<feature type="repeat" description="NHL" evidence="2">
    <location>
        <begin position="151"/>
        <end position="182"/>
    </location>
</feature>